<reference evidence="3 4" key="1">
    <citation type="submission" date="2020-11" db="EMBL/GenBank/DDBJ databases">
        <title>Treponema Peruensis nv. sp., first commensal Treponema isolated from human feces.</title>
        <authorList>
            <person name="Belkhou C."/>
            <person name="Raes J."/>
        </authorList>
    </citation>
    <scope>NUCLEOTIDE SEQUENCE [LARGE SCALE GENOMIC DNA]</scope>
    <source>
        <strain evidence="3 4">RCC2812</strain>
    </source>
</reference>
<feature type="region of interest" description="Disordered" evidence="1">
    <location>
        <begin position="225"/>
        <end position="248"/>
    </location>
</feature>
<dbReference type="KEGG" id="tper:IWA51_11970"/>
<protein>
    <recommendedName>
        <fullName evidence="5">Outer membrane protein beta-barrel domain-containing protein</fullName>
    </recommendedName>
</protein>
<keyword evidence="4" id="KW-1185">Reference proteome</keyword>
<gene>
    <name evidence="3" type="ORF">IWA51_11970</name>
</gene>
<proteinExistence type="predicted"/>
<dbReference type="EMBL" id="CP064936">
    <property type="protein sequence ID" value="QQA00951.1"/>
    <property type="molecule type" value="Genomic_DNA"/>
</dbReference>
<evidence type="ECO:0000313" key="3">
    <source>
        <dbReference type="EMBL" id="QQA00951.1"/>
    </source>
</evidence>
<accession>A0A7T3RD87</accession>
<organism evidence="3 4">
    <name type="scientific">Treponema peruense</name>
    <dbReference type="NCBI Taxonomy" id="2787628"/>
    <lineage>
        <taxon>Bacteria</taxon>
        <taxon>Pseudomonadati</taxon>
        <taxon>Spirochaetota</taxon>
        <taxon>Spirochaetia</taxon>
        <taxon>Spirochaetales</taxon>
        <taxon>Treponemataceae</taxon>
        <taxon>Treponema</taxon>
    </lineage>
</organism>
<dbReference type="AlphaFoldDB" id="A0A7T3RD87"/>
<evidence type="ECO:0008006" key="5">
    <source>
        <dbReference type="Google" id="ProtNLM"/>
    </source>
</evidence>
<sequence length="399" mass="45513">MKHPAAFLFLGIIFSQFVAAQNSTVETRIQYIEDLKIKITADPQSESKEALNSAYKSLEASEYMENSLDGQLELVIGDYDTQKAVWPLTVSMQTLGHKDAVKIEYDLPYSDVIEKKYVLPEQMTERQLRDYEFNVEYYDALFRKDSSVLYAELYFTVTHWLSASEYRIKPVECRIYKNEKRAKEILTLNSAQMQSRTFVMSPQIDVRSAEEYQADIARVHTALESEKLAQPQPQKESETEYTEEKEQKGRLSFYVTTGMEPADLDFSDFDIKENPLDSIDGYLTWGMGKNFFTGLNIGYDINSLYKSSIYSVGVLFGGNLNIGSHFRPYADTKVSVRTDNAVILKAGGGFDIIMGNFMLNIDYGYNWKLNDFESIFGSGDSDVQITNFHAFSIGAGFTW</sequence>
<evidence type="ECO:0000256" key="2">
    <source>
        <dbReference type="SAM" id="SignalP"/>
    </source>
</evidence>
<evidence type="ECO:0000256" key="1">
    <source>
        <dbReference type="SAM" id="MobiDB-lite"/>
    </source>
</evidence>
<evidence type="ECO:0000313" key="4">
    <source>
        <dbReference type="Proteomes" id="UP000595224"/>
    </source>
</evidence>
<feature type="compositionally biased region" description="Basic and acidic residues" evidence="1">
    <location>
        <begin position="235"/>
        <end position="248"/>
    </location>
</feature>
<dbReference type="Proteomes" id="UP000595224">
    <property type="component" value="Chromosome"/>
</dbReference>
<dbReference type="RefSeq" id="WP_198442565.1">
    <property type="nucleotide sequence ID" value="NZ_CBCSHE010000005.1"/>
</dbReference>
<feature type="chain" id="PRO_5032576148" description="Outer membrane protein beta-barrel domain-containing protein" evidence="2">
    <location>
        <begin position="21"/>
        <end position="399"/>
    </location>
</feature>
<feature type="signal peptide" evidence="2">
    <location>
        <begin position="1"/>
        <end position="20"/>
    </location>
</feature>
<name>A0A7T3RD87_9SPIR</name>
<keyword evidence="2" id="KW-0732">Signal</keyword>